<evidence type="ECO:0000256" key="2">
    <source>
        <dbReference type="ARBA" id="ARBA00022771"/>
    </source>
</evidence>
<keyword evidence="2" id="KW-0479">Metal-binding</keyword>
<keyword evidence="3" id="KW-0862">Zinc</keyword>
<accession>A0A0D3EPF7</accession>
<feature type="domain" description="RFTS" evidence="5">
    <location>
        <begin position="16"/>
        <end position="143"/>
    </location>
</feature>
<evidence type="ECO:0000259" key="5">
    <source>
        <dbReference type="Pfam" id="PF12047"/>
    </source>
</evidence>
<reference evidence="6" key="1">
    <citation type="journal article" date="2009" name="Rice">
        <title>De Novo Next Generation Sequencing of Plant Genomes.</title>
        <authorList>
            <person name="Rounsley S."/>
            <person name="Marri P.R."/>
            <person name="Yu Y."/>
            <person name="He R."/>
            <person name="Sisneros N."/>
            <person name="Goicoechea J.L."/>
            <person name="Lee S.J."/>
            <person name="Angelova A."/>
            <person name="Kudrna D."/>
            <person name="Luo M."/>
            <person name="Affourtit J."/>
            <person name="Desany B."/>
            <person name="Knight J."/>
            <person name="Niazi F."/>
            <person name="Egholm M."/>
            <person name="Wing R.A."/>
        </authorList>
    </citation>
    <scope>NUCLEOTIDE SEQUENCE [LARGE SCALE GENOMIC DNA]</scope>
    <source>
        <strain evidence="6">cv. IRGC 105608</strain>
    </source>
</reference>
<organism evidence="6">
    <name type="scientific">Oryza barthii</name>
    <dbReference type="NCBI Taxonomy" id="65489"/>
    <lineage>
        <taxon>Eukaryota</taxon>
        <taxon>Viridiplantae</taxon>
        <taxon>Streptophyta</taxon>
        <taxon>Embryophyta</taxon>
        <taxon>Tracheophyta</taxon>
        <taxon>Spermatophyta</taxon>
        <taxon>Magnoliopsida</taxon>
        <taxon>Liliopsida</taxon>
        <taxon>Poales</taxon>
        <taxon>Poaceae</taxon>
        <taxon>BOP clade</taxon>
        <taxon>Oryzoideae</taxon>
        <taxon>Oryzeae</taxon>
        <taxon>Oryzinae</taxon>
        <taxon>Oryza</taxon>
    </lineage>
</organism>
<dbReference type="SUPFAM" id="SSF57903">
    <property type="entry name" value="FYVE/PHD zinc finger"/>
    <property type="match status" value="1"/>
</dbReference>
<evidence type="ECO:0000256" key="4">
    <source>
        <dbReference type="ARBA" id="ARBA00023242"/>
    </source>
</evidence>
<dbReference type="InterPro" id="IPR013083">
    <property type="entry name" value="Znf_RING/FYVE/PHD"/>
</dbReference>
<dbReference type="EnsemblPlants" id="OBART01G17440.2">
    <property type="protein sequence ID" value="OBART01G17440.2"/>
    <property type="gene ID" value="OBART01G17440"/>
</dbReference>
<keyword evidence="7" id="KW-1185">Reference proteome</keyword>
<name>A0A0D3EPF7_9ORYZ</name>
<dbReference type="Gramene" id="OBART01G17440.2">
    <property type="protein sequence ID" value="OBART01G17440.2"/>
    <property type="gene ID" value="OBART01G17440"/>
</dbReference>
<dbReference type="PANTHER" id="PTHR46235">
    <property type="entry name" value="PHD FINGER-CONTAINING PROTEIN DDB_G0268158"/>
    <property type="match status" value="1"/>
</dbReference>
<evidence type="ECO:0000313" key="6">
    <source>
        <dbReference type="EnsemblPlants" id="OBART01G17440.2"/>
    </source>
</evidence>
<dbReference type="Proteomes" id="UP000026960">
    <property type="component" value="Chromosome 1"/>
</dbReference>
<dbReference type="InterPro" id="IPR011011">
    <property type="entry name" value="Znf_FYVE_PHD"/>
</dbReference>
<dbReference type="InterPro" id="IPR022702">
    <property type="entry name" value="Cytosine_MeTrfase1_RFD"/>
</dbReference>
<keyword evidence="4" id="KW-0539">Nucleus</keyword>
<evidence type="ECO:0000256" key="3">
    <source>
        <dbReference type="ARBA" id="ARBA00022833"/>
    </source>
</evidence>
<sequence length="286" mass="32731">MAKNPVSRMMFDDDDDEPQLNAVDNYYLLDAREVPVCLSVLPFQFKDTDEVPECKKDVFLWGTADPGIKVYRKVIAWKLGLQGKQPEISVLSAEGSWISLTKPKNSYEEKIRTILITVQMLHFLKKKPEEPEKNLWSHLRKIFDKFEVRPSEDDLRNHRSLIKHFAEKDSTLAKSEILQGFTQETSRKKFSEVGSDKVEIKVPFIADDEDIEEMADVDNNIESDEEEEEDLFDSICSICDNGGDLLCCDGPCMRSFHAKIGTGEDSYCDTLGYTEAEVQVALEHFE</sequence>
<dbReference type="HOGENOM" id="CLU_974447_0_0_1"/>
<evidence type="ECO:0000256" key="1">
    <source>
        <dbReference type="ARBA" id="ARBA00004123"/>
    </source>
</evidence>
<dbReference type="Gene3D" id="3.30.40.10">
    <property type="entry name" value="Zinc/RING finger domain, C3HC4 (zinc finger)"/>
    <property type="match status" value="1"/>
</dbReference>
<dbReference type="GO" id="GO:0008270">
    <property type="term" value="F:zinc ion binding"/>
    <property type="evidence" value="ECO:0007669"/>
    <property type="project" value="UniProtKB-KW"/>
</dbReference>
<protein>
    <recommendedName>
        <fullName evidence="5">RFTS domain-containing protein</fullName>
    </recommendedName>
</protein>
<reference evidence="6" key="2">
    <citation type="submission" date="2015-03" db="UniProtKB">
        <authorList>
            <consortium name="EnsemblPlants"/>
        </authorList>
    </citation>
    <scope>IDENTIFICATION</scope>
</reference>
<keyword evidence="2" id="KW-0863">Zinc-finger</keyword>
<dbReference type="PANTHER" id="PTHR46235:SF3">
    <property type="entry name" value="PHD FINGER-CONTAINING PROTEIN DDB_G0268158"/>
    <property type="match status" value="1"/>
</dbReference>
<dbReference type="GO" id="GO:0005634">
    <property type="term" value="C:nucleus"/>
    <property type="evidence" value="ECO:0007669"/>
    <property type="project" value="UniProtKB-SubCell"/>
</dbReference>
<proteinExistence type="predicted"/>
<dbReference type="AlphaFoldDB" id="A0A0D3EPF7"/>
<comment type="subcellular location">
    <subcellularLocation>
        <location evidence="1">Nucleus</location>
    </subcellularLocation>
</comment>
<dbReference type="Pfam" id="PF12047">
    <property type="entry name" value="DNMT1-RFD"/>
    <property type="match status" value="1"/>
</dbReference>
<evidence type="ECO:0000313" key="7">
    <source>
        <dbReference type="Proteomes" id="UP000026960"/>
    </source>
</evidence>